<keyword evidence="2 6" id="KW-0812">Transmembrane</keyword>
<evidence type="ECO:0000259" key="7">
    <source>
        <dbReference type="Pfam" id="PF11710"/>
    </source>
</evidence>
<feature type="domain" description="G protein-coupled receptor GPR1/2/3 C-terminal" evidence="8">
    <location>
        <begin position="410"/>
        <end position="484"/>
    </location>
</feature>
<dbReference type="GO" id="GO:0005886">
    <property type="term" value="C:plasma membrane"/>
    <property type="evidence" value="ECO:0007669"/>
    <property type="project" value="TreeGrafter"/>
</dbReference>
<evidence type="ECO:0000259" key="8">
    <source>
        <dbReference type="Pfam" id="PF11970"/>
    </source>
</evidence>
<evidence type="ECO:0000313" key="9">
    <source>
        <dbReference type="EMBL" id="GMM57265.1"/>
    </source>
</evidence>
<gene>
    <name evidence="9" type="ORF">DAKH74_038810</name>
</gene>
<feature type="region of interest" description="Disordered" evidence="5">
    <location>
        <begin position="589"/>
        <end position="637"/>
    </location>
</feature>
<dbReference type="AlphaFoldDB" id="A0AAV5S079"/>
<evidence type="ECO:0000313" key="10">
    <source>
        <dbReference type="Proteomes" id="UP001377567"/>
    </source>
</evidence>
<evidence type="ECO:0000256" key="1">
    <source>
        <dbReference type="ARBA" id="ARBA00004141"/>
    </source>
</evidence>
<dbReference type="GO" id="GO:0004930">
    <property type="term" value="F:G protein-coupled receptor activity"/>
    <property type="evidence" value="ECO:0007669"/>
    <property type="project" value="TreeGrafter"/>
</dbReference>
<evidence type="ECO:0000256" key="3">
    <source>
        <dbReference type="ARBA" id="ARBA00022989"/>
    </source>
</evidence>
<feature type="region of interest" description="Disordered" evidence="5">
    <location>
        <begin position="689"/>
        <end position="795"/>
    </location>
</feature>
<dbReference type="InterPro" id="IPR022596">
    <property type="entry name" value="GPR1/2/3_C"/>
</dbReference>
<feature type="compositionally biased region" description="Polar residues" evidence="5">
    <location>
        <begin position="610"/>
        <end position="624"/>
    </location>
</feature>
<name>A0AAV5S079_MAUHU</name>
<feature type="transmembrane region" description="Helical" evidence="6">
    <location>
        <begin position="33"/>
        <end position="55"/>
    </location>
</feature>
<sequence>MTRILNTTTVNVALGLPGMISTFNGYQLIRLRVLAIVAASLSIVAGLVGVYYLTFADRRKRMFRHEMILFLIVCDFIKALVLVIYPVVILINEYHYSNPLFFNILGWFTAFSIEGADFAVIFVAVHFALLIFKPNWKWRNMRTGNLEGGLYKYRAIIWPATFMIPSIMASLVFIDYNVINYSLVSNNIRIVSDNNNFDFKFEPRRGGFKPWSAWAYLPPDPLWYKYVLSWGLRYVLILFIIGIYLAIYIYVSRETMKIRKQLGGFDPAEMSEHERRPLWQKLTIVPFINIWDIVTGFFSLSLSDPMDSDTESELNGGEHDFLKKVHSHDHRSLDQESAQELPSRAASPPLSRGTYEMANMDSHAAISGATGSAMGSATASTAGTDGSALNHNTLTDVRLNLQRETYRRMRRRREQVQKNLRFIFIYPFSYLVIWSFPIASDISQTRHEVINGPIIWLSYVDTFIRPLSCLIHTFVFILREKPWNLAWDIIEGAVLFDEYKARGKITEEKIMALCNSPHGRRGWYYRGRWSKMACWKHQPQVWKRALWYLGMTVKGIFKLNLSYKDNCNDAEYWNRYYFTEEPSRVARTPSGLEDVFSSQQKPDVRRESVLSLSTNTSNRIPSSSNDHDHELSTSDTDEDDKFTIDVPWYWKVVHYFPMLHGIDLDELNRSLYLNYENDTELMGPGFQATLNKMRDDNNNNSNSASILTALGPDADSSANPFSSNNIPQNDNTNTSRRGSNDLSTDSIRNTFPMGGLVGRNNGTSTALQFDMPVRNSTSSVGRRPRRDSRYDQDVLDGDDDGMDLLTFLKGAGT</sequence>
<feature type="transmembrane region" description="Helical" evidence="6">
    <location>
        <begin position="67"/>
        <end position="92"/>
    </location>
</feature>
<feature type="transmembrane region" description="Helical" evidence="6">
    <location>
        <begin position="419"/>
        <end position="436"/>
    </location>
</feature>
<evidence type="ECO:0000256" key="5">
    <source>
        <dbReference type="SAM" id="MobiDB-lite"/>
    </source>
</evidence>
<proteinExistence type="predicted"/>
<protein>
    <submittedName>
        <fullName evidence="9">Gpr1 protein</fullName>
    </submittedName>
</protein>
<evidence type="ECO:0000256" key="2">
    <source>
        <dbReference type="ARBA" id="ARBA00022692"/>
    </source>
</evidence>
<feature type="region of interest" description="Disordered" evidence="5">
    <location>
        <begin position="325"/>
        <end position="349"/>
    </location>
</feature>
<dbReference type="SUPFAM" id="SSF81321">
    <property type="entry name" value="Family A G protein-coupled receptor-like"/>
    <property type="match status" value="1"/>
</dbReference>
<keyword evidence="10" id="KW-1185">Reference proteome</keyword>
<comment type="caution">
    <text evidence="9">The sequence shown here is derived from an EMBL/GenBank/DDBJ whole genome shotgun (WGS) entry which is preliminary data.</text>
</comment>
<organism evidence="9 10">
    <name type="scientific">Maudiozyma humilis</name>
    <name type="common">Sour dough yeast</name>
    <name type="synonym">Kazachstania humilis</name>
    <dbReference type="NCBI Taxonomy" id="51915"/>
    <lineage>
        <taxon>Eukaryota</taxon>
        <taxon>Fungi</taxon>
        <taxon>Dikarya</taxon>
        <taxon>Ascomycota</taxon>
        <taxon>Saccharomycotina</taxon>
        <taxon>Saccharomycetes</taxon>
        <taxon>Saccharomycetales</taxon>
        <taxon>Saccharomycetaceae</taxon>
        <taxon>Maudiozyma</taxon>
    </lineage>
</organism>
<keyword evidence="3 6" id="KW-1133">Transmembrane helix</keyword>
<feature type="compositionally biased region" description="Polar residues" evidence="5">
    <location>
        <begin position="716"/>
        <end position="749"/>
    </location>
</feature>
<feature type="domain" description="Glucose receptor Git3-like N-terminal" evidence="7">
    <location>
        <begin position="30"/>
        <end position="257"/>
    </location>
</feature>
<dbReference type="InterPro" id="IPR023041">
    <property type="entry name" value="Glucose_rcpt_Git3-like_N"/>
</dbReference>
<feature type="transmembrane region" description="Helical" evidence="6">
    <location>
        <begin position="104"/>
        <end position="132"/>
    </location>
</feature>
<dbReference type="Proteomes" id="UP001377567">
    <property type="component" value="Unassembled WGS sequence"/>
</dbReference>
<dbReference type="PANTHER" id="PTHR23112">
    <property type="entry name" value="G PROTEIN-COUPLED RECEPTOR 157-RELATED"/>
    <property type="match status" value="1"/>
</dbReference>
<dbReference type="Pfam" id="PF11970">
    <property type="entry name" value="GPR_Gpa2_C"/>
    <property type="match status" value="1"/>
</dbReference>
<dbReference type="GO" id="GO:0007189">
    <property type="term" value="P:adenylate cyclase-activating G protein-coupled receptor signaling pathway"/>
    <property type="evidence" value="ECO:0007669"/>
    <property type="project" value="TreeGrafter"/>
</dbReference>
<feature type="transmembrane region" description="Helical" evidence="6">
    <location>
        <begin position="231"/>
        <end position="251"/>
    </location>
</feature>
<evidence type="ECO:0000256" key="6">
    <source>
        <dbReference type="SAM" id="Phobius"/>
    </source>
</evidence>
<dbReference type="EMBL" id="BTGD01000011">
    <property type="protein sequence ID" value="GMM57265.1"/>
    <property type="molecule type" value="Genomic_DNA"/>
</dbReference>
<feature type="transmembrane region" description="Helical" evidence="6">
    <location>
        <begin position="153"/>
        <end position="174"/>
    </location>
</feature>
<evidence type="ECO:0000256" key="4">
    <source>
        <dbReference type="ARBA" id="ARBA00023136"/>
    </source>
</evidence>
<dbReference type="PANTHER" id="PTHR23112:SF37">
    <property type="entry name" value="G PROTEIN-COUPLED RECEPTOR GPR1"/>
    <property type="match status" value="1"/>
</dbReference>
<comment type="subcellular location">
    <subcellularLocation>
        <location evidence="1">Membrane</location>
        <topology evidence="1">Multi-pass membrane protein</topology>
    </subcellularLocation>
</comment>
<dbReference type="Pfam" id="PF11710">
    <property type="entry name" value="Git3"/>
    <property type="match status" value="1"/>
</dbReference>
<reference evidence="9 10" key="1">
    <citation type="journal article" date="2023" name="Elife">
        <title>Identification of key yeast species and microbe-microbe interactions impacting larval growth of Drosophila in the wild.</title>
        <authorList>
            <person name="Mure A."/>
            <person name="Sugiura Y."/>
            <person name="Maeda R."/>
            <person name="Honda K."/>
            <person name="Sakurai N."/>
            <person name="Takahashi Y."/>
            <person name="Watada M."/>
            <person name="Katoh T."/>
            <person name="Gotoh A."/>
            <person name="Gotoh Y."/>
            <person name="Taniguchi I."/>
            <person name="Nakamura K."/>
            <person name="Hayashi T."/>
            <person name="Katayama T."/>
            <person name="Uemura T."/>
            <person name="Hattori Y."/>
        </authorList>
    </citation>
    <scope>NUCLEOTIDE SEQUENCE [LARGE SCALE GENOMIC DNA]</scope>
    <source>
        <strain evidence="9 10">KH-74</strain>
    </source>
</reference>
<dbReference type="Gene3D" id="1.20.1070.10">
    <property type="entry name" value="Rhodopsin 7-helix transmembrane proteins"/>
    <property type="match status" value="1"/>
</dbReference>
<accession>A0AAV5S079</accession>
<keyword evidence="4 6" id="KW-0472">Membrane</keyword>